<accession>A0A4Y2BVK4</accession>
<reference evidence="2 3" key="1">
    <citation type="journal article" date="2019" name="Sci. Rep.">
        <title>Orb-weaving spider Araneus ventricosus genome elucidates the spidroin gene catalogue.</title>
        <authorList>
            <person name="Kono N."/>
            <person name="Nakamura H."/>
            <person name="Ohtoshi R."/>
            <person name="Moran D.A.P."/>
            <person name="Shinohara A."/>
            <person name="Yoshida Y."/>
            <person name="Fujiwara M."/>
            <person name="Mori M."/>
            <person name="Tomita M."/>
            <person name="Arakawa K."/>
        </authorList>
    </citation>
    <scope>NUCLEOTIDE SEQUENCE [LARGE SCALE GENOMIC DNA]</scope>
</reference>
<dbReference type="EMBL" id="BGPR01000109">
    <property type="protein sequence ID" value="GBL95154.1"/>
    <property type="molecule type" value="Genomic_DNA"/>
</dbReference>
<evidence type="ECO:0000313" key="2">
    <source>
        <dbReference type="EMBL" id="GBL95154.1"/>
    </source>
</evidence>
<protein>
    <submittedName>
        <fullName evidence="2">Uncharacterized protein</fullName>
    </submittedName>
</protein>
<comment type="caution">
    <text evidence="2">The sequence shown here is derived from an EMBL/GenBank/DDBJ whole genome shotgun (WGS) entry which is preliminary data.</text>
</comment>
<dbReference type="Proteomes" id="UP000499080">
    <property type="component" value="Unassembled WGS sequence"/>
</dbReference>
<organism evidence="2 3">
    <name type="scientific">Araneus ventricosus</name>
    <name type="common">Orbweaver spider</name>
    <name type="synonym">Epeira ventricosa</name>
    <dbReference type="NCBI Taxonomy" id="182803"/>
    <lineage>
        <taxon>Eukaryota</taxon>
        <taxon>Metazoa</taxon>
        <taxon>Ecdysozoa</taxon>
        <taxon>Arthropoda</taxon>
        <taxon>Chelicerata</taxon>
        <taxon>Arachnida</taxon>
        <taxon>Araneae</taxon>
        <taxon>Araneomorphae</taxon>
        <taxon>Entelegynae</taxon>
        <taxon>Araneoidea</taxon>
        <taxon>Araneidae</taxon>
        <taxon>Araneus</taxon>
    </lineage>
</organism>
<gene>
    <name evidence="2" type="ORF">AVEN_253497_1</name>
</gene>
<dbReference type="AlphaFoldDB" id="A0A4Y2BVK4"/>
<evidence type="ECO:0000313" key="3">
    <source>
        <dbReference type="Proteomes" id="UP000499080"/>
    </source>
</evidence>
<proteinExistence type="predicted"/>
<feature type="compositionally biased region" description="Low complexity" evidence="1">
    <location>
        <begin position="31"/>
        <end position="42"/>
    </location>
</feature>
<name>A0A4Y2BVK4_ARAVE</name>
<keyword evidence="3" id="KW-1185">Reference proteome</keyword>
<feature type="region of interest" description="Disordered" evidence="1">
    <location>
        <begin position="1"/>
        <end position="53"/>
    </location>
</feature>
<evidence type="ECO:0000256" key="1">
    <source>
        <dbReference type="SAM" id="MobiDB-lite"/>
    </source>
</evidence>
<sequence length="118" mass="12738">MLPQPAKASRVMDDSSYNSSSTEAGVPIAITGHGPTPPLGGTDTKKYPSSGMEVSEDFNEKTKNWCSKCRLTKGSILVPPSVIILKYLHMTSFGHSEEANGALLNLIYSHFVLCLSLH</sequence>